<evidence type="ECO:0000313" key="7">
    <source>
        <dbReference type="Proteomes" id="UP000824250"/>
    </source>
</evidence>
<dbReference type="NCBIfam" id="NF002325">
    <property type="entry name" value="PRK01278.1"/>
    <property type="match status" value="1"/>
</dbReference>
<feature type="binding site" evidence="5">
    <location>
        <position position="141"/>
    </location>
    <ligand>
        <name>N(2)-acetyl-L-ornithine</name>
        <dbReference type="ChEBI" id="CHEBI:57805"/>
    </ligand>
</feature>
<dbReference type="InterPro" id="IPR015424">
    <property type="entry name" value="PyrdxlP-dep_Trfase"/>
</dbReference>
<evidence type="ECO:0000313" key="6">
    <source>
        <dbReference type="EMBL" id="HIR06164.1"/>
    </source>
</evidence>
<keyword evidence="4 5" id="KW-0663">Pyridoxal phosphate</keyword>
<dbReference type="PIRSF" id="PIRSF000521">
    <property type="entry name" value="Transaminase_4ab_Lys_Orn"/>
    <property type="match status" value="1"/>
</dbReference>
<dbReference type="InterPro" id="IPR049704">
    <property type="entry name" value="Aminotrans_3_PPA_site"/>
</dbReference>
<accession>A0A9D1D709</accession>
<dbReference type="InterPro" id="IPR005814">
    <property type="entry name" value="Aminotrans_3"/>
</dbReference>
<dbReference type="EMBL" id="DVGC01000055">
    <property type="protein sequence ID" value="HIR06164.1"/>
    <property type="molecule type" value="Genomic_DNA"/>
</dbReference>
<dbReference type="GO" id="GO:0006526">
    <property type="term" value="P:L-arginine biosynthetic process"/>
    <property type="evidence" value="ECO:0007669"/>
    <property type="project" value="UniProtKB-UniRule"/>
</dbReference>
<keyword evidence="1 5" id="KW-0032">Aminotransferase</keyword>
<comment type="pathway">
    <text evidence="5">Amino-acid biosynthesis; L-arginine biosynthesis; N(2)-acetyl-L-ornithine from L-glutamate: step 4/4.</text>
</comment>
<dbReference type="PANTHER" id="PTHR11986:SF79">
    <property type="entry name" value="ACETYLORNITHINE AMINOTRANSFERASE, MITOCHONDRIAL"/>
    <property type="match status" value="1"/>
</dbReference>
<dbReference type="InterPro" id="IPR015422">
    <property type="entry name" value="PyrdxlP-dep_Trfase_small"/>
</dbReference>
<dbReference type="GO" id="GO:0003992">
    <property type="term" value="F:N2-acetyl-L-ornithine:2-oxoglutarate 5-aminotransferase activity"/>
    <property type="evidence" value="ECO:0007669"/>
    <property type="project" value="UniProtKB-UniRule"/>
</dbReference>
<dbReference type="CDD" id="cd00610">
    <property type="entry name" value="OAT_like"/>
    <property type="match status" value="1"/>
</dbReference>
<comment type="subcellular location">
    <subcellularLocation>
        <location evidence="5">Cytoplasm</location>
    </subcellularLocation>
</comment>
<dbReference type="PANTHER" id="PTHR11986">
    <property type="entry name" value="AMINOTRANSFERASE CLASS III"/>
    <property type="match status" value="1"/>
</dbReference>
<dbReference type="GO" id="GO:0042802">
    <property type="term" value="F:identical protein binding"/>
    <property type="evidence" value="ECO:0007669"/>
    <property type="project" value="TreeGrafter"/>
</dbReference>
<evidence type="ECO:0000256" key="3">
    <source>
        <dbReference type="ARBA" id="ARBA00022679"/>
    </source>
</evidence>
<feature type="binding site" evidence="5">
    <location>
        <begin position="105"/>
        <end position="106"/>
    </location>
    <ligand>
        <name>pyridoxal 5'-phosphate</name>
        <dbReference type="ChEBI" id="CHEBI:597326"/>
    </ligand>
</feature>
<dbReference type="InterPro" id="IPR050103">
    <property type="entry name" value="Class-III_PLP-dep_AT"/>
</dbReference>
<protein>
    <recommendedName>
        <fullName evidence="5">Acetylornithine aminotransferase</fullName>
        <shortName evidence="5">ACOAT</shortName>
        <ecNumber evidence="5">2.6.1.11</ecNumber>
    </recommendedName>
</protein>
<evidence type="ECO:0000256" key="2">
    <source>
        <dbReference type="ARBA" id="ARBA00022605"/>
    </source>
</evidence>
<keyword evidence="5" id="KW-0963">Cytoplasm</keyword>
<dbReference type="FunFam" id="3.40.640.10:FF:000004">
    <property type="entry name" value="Acetylornithine aminotransferase"/>
    <property type="match status" value="1"/>
</dbReference>
<dbReference type="SUPFAM" id="SSF53383">
    <property type="entry name" value="PLP-dependent transferases"/>
    <property type="match status" value="1"/>
</dbReference>
<dbReference type="NCBIfam" id="TIGR00707">
    <property type="entry name" value="argD"/>
    <property type="match status" value="1"/>
</dbReference>
<comment type="caution">
    <text evidence="6">The sequence shown here is derived from an EMBL/GenBank/DDBJ whole genome shotgun (WGS) entry which is preliminary data.</text>
</comment>
<keyword evidence="5" id="KW-0055">Arginine biosynthesis</keyword>
<comment type="miscellaneous">
    <text evidence="5">May also have succinyldiaminopimelate aminotransferase activity, thus carrying out the corresponding step in lysine biosynthesis.</text>
</comment>
<dbReference type="HAMAP" id="MF_01107">
    <property type="entry name" value="ArgD_aminotrans_3"/>
    <property type="match status" value="1"/>
</dbReference>
<feature type="modified residue" description="N6-(pyridoxal phosphate)lysine" evidence="5">
    <location>
        <position position="251"/>
    </location>
</feature>
<comment type="catalytic activity">
    <reaction evidence="5">
        <text>N(2)-acetyl-L-ornithine + 2-oxoglutarate = N-acetyl-L-glutamate 5-semialdehyde + L-glutamate</text>
        <dbReference type="Rhea" id="RHEA:18049"/>
        <dbReference type="ChEBI" id="CHEBI:16810"/>
        <dbReference type="ChEBI" id="CHEBI:29123"/>
        <dbReference type="ChEBI" id="CHEBI:29985"/>
        <dbReference type="ChEBI" id="CHEBI:57805"/>
        <dbReference type="EC" id="2.6.1.11"/>
    </reaction>
</comment>
<reference evidence="6" key="2">
    <citation type="journal article" date="2021" name="PeerJ">
        <title>Extensive microbial diversity within the chicken gut microbiome revealed by metagenomics and culture.</title>
        <authorList>
            <person name="Gilroy R."/>
            <person name="Ravi A."/>
            <person name="Getino M."/>
            <person name="Pursley I."/>
            <person name="Horton D.L."/>
            <person name="Alikhan N.F."/>
            <person name="Baker D."/>
            <person name="Gharbi K."/>
            <person name="Hall N."/>
            <person name="Watson M."/>
            <person name="Adriaenssens E.M."/>
            <person name="Foster-Nyarko E."/>
            <person name="Jarju S."/>
            <person name="Secka A."/>
            <person name="Antonio M."/>
            <person name="Oren A."/>
            <person name="Chaudhuri R.R."/>
            <person name="La Ragione R."/>
            <person name="Hildebrand F."/>
            <person name="Pallen M.J."/>
        </authorList>
    </citation>
    <scope>NUCLEOTIDE SEQUENCE</scope>
    <source>
        <strain evidence="6">CHK180-2868</strain>
    </source>
</reference>
<feature type="binding site" evidence="5">
    <location>
        <position position="279"/>
    </location>
    <ligand>
        <name>N(2)-acetyl-L-ornithine</name>
        <dbReference type="ChEBI" id="CHEBI:57805"/>
    </ligand>
</feature>
<keyword evidence="3 5" id="KW-0808">Transferase</keyword>
<dbReference type="Proteomes" id="UP000824250">
    <property type="component" value="Unassembled WGS sequence"/>
</dbReference>
<dbReference type="AlphaFoldDB" id="A0A9D1D709"/>
<sequence>MTAAEIKELDGQYLMHTYGRFPVVIDHGKGATLWDAEGKKYIDLTSGIGVCSLGHGNPALTEAIAAQAGKLMHISNLYYTEPMVQAAEMLIHAAGPGKVFFANSGAEANEGAIKLARKYSYDKYGEGRNRIVTLRQSFHGRTVTTLKATGQEKFHRYFFPFTEGFSYAEAGNLDEVRKQADGACAVMLEMIQGEGGVLPLAEEFVRGCEALCRERDLLLIVDEVQTGIGRTGTMFCYEQYGIHPDVVTLAKGLGGGLPIGAVLAFGACADVLGAGDHGSTFGGNPVCCAAANVVLQTVGKEEFLSQVREKGEYLRKKIEEFRSPEIKGVRGMGLMLGLEVEPEKRAGFVADLLDKGVMVLTAGADVIRLLPPLVICYEEMDEALAAMKEVF</sequence>
<dbReference type="Pfam" id="PF00202">
    <property type="entry name" value="Aminotran_3"/>
    <property type="match status" value="1"/>
</dbReference>
<comment type="similarity">
    <text evidence="5">Belongs to the class-III pyridoxal-phosphate-dependent aminotransferase family. ArgD subfamily.</text>
</comment>
<dbReference type="PROSITE" id="PS00600">
    <property type="entry name" value="AA_TRANSFER_CLASS_3"/>
    <property type="match status" value="1"/>
</dbReference>
<feature type="binding site" evidence="5">
    <location>
        <position position="138"/>
    </location>
    <ligand>
        <name>pyridoxal 5'-phosphate</name>
        <dbReference type="ChEBI" id="CHEBI:597326"/>
    </ligand>
</feature>
<comment type="cofactor">
    <cofactor evidence="5">
        <name>pyridoxal 5'-phosphate</name>
        <dbReference type="ChEBI" id="CHEBI:597326"/>
    </cofactor>
    <text evidence="5">Binds 1 pyridoxal phosphate per subunit.</text>
</comment>
<dbReference type="InterPro" id="IPR004636">
    <property type="entry name" value="AcOrn/SuccOrn_fam"/>
</dbReference>
<dbReference type="Gene3D" id="3.40.640.10">
    <property type="entry name" value="Type I PLP-dependent aspartate aminotransferase-like (Major domain)"/>
    <property type="match status" value="1"/>
</dbReference>
<evidence type="ECO:0000256" key="5">
    <source>
        <dbReference type="HAMAP-Rule" id="MF_01107"/>
    </source>
</evidence>
<evidence type="ECO:0000256" key="1">
    <source>
        <dbReference type="ARBA" id="ARBA00022576"/>
    </source>
</evidence>
<name>A0A9D1D709_9FIRM</name>
<feature type="binding site" evidence="5">
    <location>
        <begin position="222"/>
        <end position="225"/>
    </location>
    <ligand>
        <name>pyridoxal 5'-phosphate</name>
        <dbReference type="ChEBI" id="CHEBI:597326"/>
    </ligand>
</feature>
<dbReference type="EC" id="2.6.1.11" evidence="5"/>
<organism evidence="6 7">
    <name type="scientific">Candidatus Copromonas faecavium</name>
    <name type="common">nom. illeg.</name>
    <dbReference type="NCBI Taxonomy" id="2840740"/>
    <lineage>
        <taxon>Bacteria</taxon>
        <taxon>Bacillati</taxon>
        <taxon>Bacillota</taxon>
        <taxon>Clostridia</taxon>
        <taxon>Lachnospirales</taxon>
        <taxon>Lachnospiraceae</taxon>
        <taxon>Candidatus Copromonas (nom. illeg.)</taxon>
    </lineage>
</organism>
<dbReference type="GO" id="GO:0030170">
    <property type="term" value="F:pyridoxal phosphate binding"/>
    <property type="evidence" value="ECO:0007669"/>
    <property type="project" value="InterPro"/>
</dbReference>
<reference evidence="6" key="1">
    <citation type="submission" date="2020-10" db="EMBL/GenBank/DDBJ databases">
        <authorList>
            <person name="Gilroy R."/>
        </authorList>
    </citation>
    <scope>NUCLEOTIDE SEQUENCE</scope>
    <source>
        <strain evidence="6">CHK180-2868</strain>
    </source>
</reference>
<dbReference type="Gene3D" id="3.90.1150.10">
    <property type="entry name" value="Aspartate Aminotransferase, domain 1"/>
    <property type="match status" value="1"/>
</dbReference>
<keyword evidence="2 5" id="KW-0028">Amino-acid biosynthesis</keyword>
<comment type="subunit">
    <text evidence="5">Homodimer.</text>
</comment>
<proteinExistence type="inferred from homology"/>
<dbReference type="GO" id="GO:0005737">
    <property type="term" value="C:cytoplasm"/>
    <property type="evidence" value="ECO:0007669"/>
    <property type="project" value="UniProtKB-SubCell"/>
</dbReference>
<gene>
    <name evidence="5" type="primary">argD</name>
    <name evidence="6" type="ORF">IAB28_09410</name>
</gene>
<dbReference type="InterPro" id="IPR015421">
    <property type="entry name" value="PyrdxlP-dep_Trfase_major"/>
</dbReference>
<evidence type="ECO:0000256" key="4">
    <source>
        <dbReference type="ARBA" id="ARBA00022898"/>
    </source>
</evidence>
<feature type="binding site" evidence="5">
    <location>
        <position position="280"/>
    </location>
    <ligand>
        <name>pyridoxal 5'-phosphate</name>
        <dbReference type="ChEBI" id="CHEBI:597326"/>
    </ligand>
</feature>